<proteinExistence type="predicted"/>
<keyword evidence="2" id="KW-1185">Reference proteome</keyword>
<dbReference type="AlphaFoldDB" id="A0A1H4GU69"/>
<dbReference type="STRING" id="425514.SAMN05443550_111133"/>
<organism evidence="1 2">
    <name type="scientific">Pedobacter hartonius</name>
    <dbReference type="NCBI Taxonomy" id="425514"/>
    <lineage>
        <taxon>Bacteria</taxon>
        <taxon>Pseudomonadati</taxon>
        <taxon>Bacteroidota</taxon>
        <taxon>Sphingobacteriia</taxon>
        <taxon>Sphingobacteriales</taxon>
        <taxon>Sphingobacteriaceae</taxon>
        <taxon>Pedobacter</taxon>
    </lineage>
</organism>
<name>A0A1H4GU69_9SPHI</name>
<evidence type="ECO:0000313" key="1">
    <source>
        <dbReference type="EMBL" id="SEB13103.1"/>
    </source>
</evidence>
<dbReference type="Proteomes" id="UP000198850">
    <property type="component" value="Unassembled WGS sequence"/>
</dbReference>
<sequence length="78" mass="8602">MLTAAEAQPKASKLMFIFLKIVCSMEPAGFHAVNCHSPSKIPGVLSQLLNTITFLSIIPVPLINAGRPHERWYLHHAP</sequence>
<reference evidence="1 2" key="1">
    <citation type="submission" date="2016-10" db="EMBL/GenBank/DDBJ databases">
        <authorList>
            <person name="de Groot N.N."/>
        </authorList>
    </citation>
    <scope>NUCLEOTIDE SEQUENCE [LARGE SCALE GENOMIC DNA]</scope>
    <source>
        <strain evidence="1 2">DSM 19033</strain>
    </source>
</reference>
<accession>A0A1H4GU69</accession>
<protein>
    <submittedName>
        <fullName evidence="1">Uncharacterized protein</fullName>
    </submittedName>
</protein>
<gene>
    <name evidence="1" type="ORF">SAMN05443550_111133</name>
</gene>
<dbReference type="EMBL" id="FNRA01000011">
    <property type="protein sequence ID" value="SEB13103.1"/>
    <property type="molecule type" value="Genomic_DNA"/>
</dbReference>
<evidence type="ECO:0000313" key="2">
    <source>
        <dbReference type="Proteomes" id="UP000198850"/>
    </source>
</evidence>